<dbReference type="Proteomes" id="UP000248534">
    <property type="component" value="Chromosome 1"/>
</dbReference>
<sequence length="504" mass="56614">MAVTHQDIQYLQKNTKDFSTDSSQKKIVNTDTGQTFQIIDRMEGVTQAIAVAPLDANGEPIVSQTIVTVAGTQPVHVNILSSDHWASTYNAFGGGAYGDGMTAQYEDIEAFYQRVQKITEVGDKKLTQPVRIYAMSGFSQSATPVVKIAAEHNVPMVVNFTDWGAQAALDKGNFTASDLAYINRHVTTYDANTKDTTIMDSNGGRIPYANIISREGTQGLHSPAEDHNPAKFYIIGNKLDTEKYAKEGEFVSGMTPEQVRAAAKIKAERTPIWDKHDEAYFIREYYEKFPPKIGNMLDLDWYAKKGEFFVGMTEKQVRKAAKIKAEQSPFWDKHDEEYYVKEYKKIYGEFIPEARYKRLLTINRAIETISLAQSGFSSASGSQLIYLRKDLVTAVADLAEQQGAEFEELIKQKLSEYKQNIENMVTSLRLIAYGSRIYLSDDELESLLSQFTLETCWDSGVEEATLSEAASYKQKLDIFGSNIRQAADRLEEVDRQGSIQFSSK</sequence>
<dbReference type="EMBL" id="LS483364">
    <property type="protein sequence ID" value="SQF70785.1"/>
    <property type="molecule type" value="Genomic_DNA"/>
</dbReference>
<accession>A0A2X3Y3M6</accession>
<reference evidence="1 2" key="1">
    <citation type="submission" date="2018-06" db="EMBL/GenBank/DDBJ databases">
        <authorList>
            <consortium name="Pathogen Informatics"/>
            <person name="Doyle S."/>
        </authorList>
    </citation>
    <scope>NUCLEOTIDE SEQUENCE [LARGE SCALE GENOMIC DNA]</scope>
    <source>
        <strain evidence="1 2">NCTC11086</strain>
    </source>
</reference>
<dbReference type="AlphaFoldDB" id="A0A2X3Y3M6"/>
<proteinExistence type="predicted"/>
<evidence type="ECO:0000313" key="2">
    <source>
        <dbReference type="Proteomes" id="UP000248534"/>
    </source>
</evidence>
<gene>
    <name evidence="1" type="ORF">NCTC11086_00651</name>
</gene>
<dbReference type="RefSeq" id="WP_011837336.1">
    <property type="nucleotide sequence ID" value="NZ_CP071435.1"/>
</dbReference>
<name>A0A2X3Y3M6_STRSA</name>
<protein>
    <submittedName>
        <fullName evidence="1">Uncharacterized protein</fullName>
    </submittedName>
</protein>
<organism evidence="1 2">
    <name type="scientific">Streptococcus sanguinis</name>
    <dbReference type="NCBI Taxonomy" id="1305"/>
    <lineage>
        <taxon>Bacteria</taxon>
        <taxon>Bacillati</taxon>
        <taxon>Bacillota</taxon>
        <taxon>Bacilli</taxon>
        <taxon>Lactobacillales</taxon>
        <taxon>Streptococcaceae</taxon>
        <taxon>Streptococcus</taxon>
    </lineage>
</organism>
<evidence type="ECO:0000313" key="1">
    <source>
        <dbReference type="EMBL" id="SQF70785.1"/>
    </source>
</evidence>